<dbReference type="Pfam" id="PF02453">
    <property type="entry name" value="Reticulon"/>
    <property type="match status" value="1"/>
</dbReference>
<evidence type="ECO:0000256" key="3">
    <source>
        <dbReference type="ARBA" id="ARBA00022824"/>
    </source>
</evidence>
<dbReference type="PANTHER" id="PTHR10994:SF145">
    <property type="entry name" value="RETICULON-LIKE PROTEIN B13"/>
    <property type="match status" value="1"/>
</dbReference>
<dbReference type="OrthoDB" id="567788at2759"/>
<dbReference type="GO" id="GO:0005789">
    <property type="term" value="C:endoplasmic reticulum membrane"/>
    <property type="evidence" value="ECO:0007669"/>
    <property type="project" value="UniProtKB-SubCell"/>
</dbReference>
<name>A0A834ZE89_TETSI</name>
<dbReference type="InterPro" id="IPR003388">
    <property type="entry name" value="Reticulon"/>
</dbReference>
<reference evidence="8 9" key="1">
    <citation type="submission" date="2020-04" db="EMBL/GenBank/DDBJ databases">
        <title>Plant Genome Project.</title>
        <authorList>
            <person name="Zhang R.-G."/>
        </authorList>
    </citation>
    <scope>NUCLEOTIDE SEQUENCE [LARGE SCALE GENOMIC DNA]</scope>
    <source>
        <strain evidence="8">YNK0</strain>
        <tissue evidence="8">Leaf</tissue>
    </source>
</reference>
<keyword evidence="2 6" id="KW-0812">Transmembrane</keyword>
<feature type="transmembrane region" description="Helical" evidence="6">
    <location>
        <begin position="138"/>
        <end position="156"/>
    </location>
</feature>
<keyword evidence="3 6" id="KW-0256">Endoplasmic reticulum</keyword>
<feature type="transmembrane region" description="Helical" evidence="6">
    <location>
        <begin position="46"/>
        <end position="65"/>
    </location>
</feature>
<organism evidence="8 9">
    <name type="scientific">Tetracentron sinense</name>
    <name type="common">Spur-leaf</name>
    <dbReference type="NCBI Taxonomy" id="13715"/>
    <lineage>
        <taxon>Eukaryota</taxon>
        <taxon>Viridiplantae</taxon>
        <taxon>Streptophyta</taxon>
        <taxon>Embryophyta</taxon>
        <taxon>Tracheophyta</taxon>
        <taxon>Spermatophyta</taxon>
        <taxon>Magnoliopsida</taxon>
        <taxon>Trochodendrales</taxon>
        <taxon>Trochodendraceae</taxon>
        <taxon>Tetracentron</taxon>
    </lineage>
</organism>
<gene>
    <name evidence="8" type="ORF">HHK36_010029</name>
</gene>
<keyword evidence="5 6" id="KW-0472">Membrane</keyword>
<keyword evidence="9" id="KW-1185">Reference proteome</keyword>
<dbReference type="InterPro" id="IPR045064">
    <property type="entry name" value="Reticulon-like"/>
</dbReference>
<evidence type="ECO:0000256" key="5">
    <source>
        <dbReference type="ARBA" id="ARBA00023136"/>
    </source>
</evidence>
<evidence type="ECO:0000313" key="8">
    <source>
        <dbReference type="EMBL" id="KAF8405131.1"/>
    </source>
</evidence>
<dbReference type="PANTHER" id="PTHR10994">
    <property type="entry name" value="RETICULON"/>
    <property type="match status" value="1"/>
</dbReference>
<dbReference type="Proteomes" id="UP000655225">
    <property type="component" value="Unassembled WGS sequence"/>
</dbReference>
<dbReference type="OMA" id="WMFRVGA"/>
<evidence type="ECO:0000259" key="7">
    <source>
        <dbReference type="PROSITE" id="PS50845"/>
    </source>
</evidence>
<dbReference type="AlphaFoldDB" id="A0A834ZE89"/>
<keyword evidence="4 6" id="KW-1133">Transmembrane helix</keyword>
<evidence type="ECO:0000256" key="2">
    <source>
        <dbReference type="ARBA" id="ARBA00022692"/>
    </source>
</evidence>
<protein>
    <recommendedName>
        <fullName evidence="6">Reticulon-like protein</fullName>
    </recommendedName>
</protein>
<comment type="subcellular location">
    <subcellularLocation>
        <location evidence="1 6">Endoplasmic reticulum membrane</location>
        <topology evidence="1 6">Multi-pass membrane protein</topology>
    </subcellularLocation>
</comment>
<feature type="transmembrane region" description="Helical" evidence="6">
    <location>
        <begin position="115"/>
        <end position="132"/>
    </location>
</feature>
<evidence type="ECO:0000256" key="6">
    <source>
        <dbReference type="RuleBase" id="RU363132"/>
    </source>
</evidence>
<accession>A0A834ZE89</accession>
<dbReference type="GO" id="GO:0009617">
    <property type="term" value="P:response to bacterium"/>
    <property type="evidence" value="ECO:0007669"/>
    <property type="project" value="InterPro"/>
</dbReference>
<evidence type="ECO:0000256" key="4">
    <source>
        <dbReference type="ARBA" id="ARBA00022989"/>
    </source>
</evidence>
<feature type="domain" description="Reticulon" evidence="7">
    <location>
        <begin position="14"/>
        <end position="204"/>
    </location>
</feature>
<sequence length="204" mass="23965">MSATTQSPLTKDIMRDIFLWRNRKLSLSVLLATTATWVLLEVYQFNFITVFSWVAMSIVAFMFLWGNMHRLLGKEAPSMSGLEISEQTAREIAYTIKGWIEEGERWMFRVSVEREWYVFAGVVVGMWILSLVGSMFDLLTLLYIGIVLGMTVPVIYEKYEEKLKGYVERMREQGRRWYAMADAKILRKMKNNNKALYRKEKKVE</sequence>
<evidence type="ECO:0000256" key="1">
    <source>
        <dbReference type="ARBA" id="ARBA00004477"/>
    </source>
</evidence>
<comment type="caution">
    <text evidence="8">The sequence shown here is derived from an EMBL/GenBank/DDBJ whole genome shotgun (WGS) entry which is preliminary data.</text>
</comment>
<dbReference type="PROSITE" id="PS50845">
    <property type="entry name" value="RETICULON"/>
    <property type="match status" value="1"/>
</dbReference>
<evidence type="ECO:0000313" key="9">
    <source>
        <dbReference type="Proteomes" id="UP000655225"/>
    </source>
</evidence>
<proteinExistence type="predicted"/>
<feature type="transmembrane region" description="Helical" evidence="6">
    <location>
        <begin position="24"/>
        <end position="40"/>
    </location>
</feature>
<dbReference type="EMBL" id="JABCRI010000006">
    <property type="protein sequence ID" value="KAF8405131.1"/>
    <property type="molecule type" value="Genomic_DNA"/>
</dbReference>